<keyword evidence="1" id="KW-0433">Leucine-rich repeat</keyword>
<evidence type="ECO:0000313" key="8">
    <source>
        <dbReference type="Proteomes" id="UP001600109"/>
    </source>
</evidence>
<feature type="signal peptide" evidence="4">
    <location>
        <begin position="1"/>
        <end position="19"/>
    </location>
</feature>
<keyword evidence="2 4" id="KW-0732">Signal</keyword>
<dbReference type="NCBIfam" id="TIGR04183">
    <property type="entry name" value="Por_Secre_tail"/>
    <property type="match status" value="1"/>
</dbReference>
<dbReference type="EMBL" id="JBHZPZ010000019">
    <property type="protein sequence ID" value="MFE3869175.1"/>
    <property type="molecule type" value="Genomic_DNA"/>
</dbReference>
<feature type="chain" id="PRO_5047031200" evidence="4">
    <location>
        <begin position="20"/>
        <end position="692"/>
    </location>
</feature>
<dbReference type="PANTHER" id="PTHR47566">
    <property type="match status" value="1"/>
</dbReference>
<feature type="domain" description="DUF7619" evidence="6">
    <location>
        <begin position="472"/>
        <end position="603"/>
    </location>
</feature>
<dbReference type="RefSeq" id="WP_379855786.1">
    <property type="nucleotide sequence ID" value="NZ_JBHZPZ010000019.1"/>
</dbReference>
<evidence type="ECO:0000256" key="1">
    <source>
        <dbReference type="ARBA" id="ARBA00022614"/>
    </source>
</evidence>
<dbReference type="SUPFAM" id="SSF52058">
    <property type="entry name" value="L domain-like"/>
    <property type="match status" value="1"/>
</dbReference>
<accession>A0ABW6I068</accession>
<evidence type="ECO:0000259" key="6">
    <source>
        <dbReference type="Pfam" id="PF24595"/>
    </source>
</evidence>
<evidence type="ECO:0000256" key="3">
    <source>
        <dbReference type="ARBA" id="ARBA00022737"/>
    </source>
</evidence>
<dbReference type="InterPro" id="IPR055353">
    <property type="entry name" value="DUF7619"/>
</dbReference>
<dbReference type="Proteomes" id="UP001600109">
    <property type="component" value="Unassembled WGS sequence"/>
</dbReference>
<comment type="caution">
    <text evidence="7">The sequence shown here is derived from an EMBL/GenBank/DDBJ whole genome shotgun (WGS) entry which is preliminary data.</text>
</comment>
<dbReference type="Gene3D" id="3.80.10.10">
    <property type="entry name" value="Ribonuclease Inhibitor"/>
    <property type="match status" value="1"/>
</dbReference>
<protein>
    <submittedName>
        <fullName evidence="7">T9SS type A sorting domain-containing protein</fullName>
    </submittedName>
</protein>
<dbReference type="InterPro" id="IPR052574">
    <property type="entry name" value="CDIRP"/>
</dbReference>
<feature type="domain" description="Secretion system C-terminal sorting" evidence="5">
    <location>
        <begin position="620"/>
        <end position="686"/>
    </location>
</feature>
<evidence type="ECO:0000259" key="5">
    <source>
        <dbReference type="Pfam" id="PF18962"/>
    </source>
</evidence>
<dbReference type="PANTHER" id="PTHR47566:SF1">
    <property type="entry name" value="PROTEIN NUD1"/>
    <property type="match status" value="1"/>
</dbReference>
<dbReference type="InterPro" id="IPR032675">
    <property type="entry name" value="LRR_dom_sf"/>
</dbReference>
<evidence type="ECO:0000256" key="2">
    <source>
        <dbReference type="ARBA" id="ARBA00022729"/>
    </source>
</evidence>
<dbReference type="Pfam" id="PF18962">
    <property type="entry name" value="Por_Secre_tail"/>
    <property type="match status" value="1"/>
</dbReference>
<dbReference type="InterPro" id="IPR026444">
    <property type="entry name" value="Secre_tail"/>
</dbReference>
<keyword evidence="3" id="KW-0677">Repeat</keyword>
<name>A0ABW6I068_9FLAO</name>
<evidence type="ECO:0000256" key="4">
    <source>
        <dbReference type="SAM" id="SignalP"/>
    </source>
</evidence>
<gene>
    <name evidence="7" type="ORF">ACFX5E_14000</name>
</gene>
<evidence type="ECO:0000313" key="7">
    <source>
        <dbReference type="EMBL" id="MFE3869175.1"/>
    </source>
</evidence>
<organism evidence="7 8">
    <name type="scientific">Flavobacterium xylosi</name>
    <dbReference type="NCBI Taxonomy" id="3230415"/>
    <lineage>
        <taxon>Bacteria</taxon>
        <taxon>Pseudomonadati</taxon>
        <taxon>Bacteroidota</taxon>
        <taxon>Flavobacteriia</taxon>
        <taxon>Flavobacteriales</taxon>
        <taxon>Flavobacteriaceae</taxon>
        <taxon>Flavobacterium</taxon>
    </lineage>
</organism>
<keyword evidence="8" id="KW-1185">Reference proteome</keyword>
<dbReference type="Pfam" id="PF24595">
    <property type="entry name" value="DUF7619"/>
    <property type="match status" value="1"/>
</dbReference>
<proteinExistence type="predicted"/>
<reference evidence="7 8" key="1">
    <citation type="submission" date="2024-06" db="EMBL/GenBank/DDBJ databases">
        <title>Flavobacterium spp. isolated from glacier.</title>
        <authorList>
            <person name="Han D."/>
        </authorList>
    </citation>
    <scope>NUCLEOTIDE SEQUENCE [LARGE SCALE GENOMIC DNA]</scope>
    <source>
        <strain evidence="7 8">LS2P90</strain>
    </source>
</reference>
<sequence length="692" mass="77083">MKKIYFLVLALCFFNGLSAQIVTIPDANFKALLINSSPYGVTAFNLSGSKFKIDSNYDGEIQKIEAEQVSQLRVYDSNIASLEGIQSFINLNTLYCYSNSLTSLDISNNTKMVHLWCSNNKLKSLNLGSVNLNALNCSNNLLTNLDVSNCTIIANFDCSYNQLTNLEMHNVNNSTIYCSYNKLITLFIKDGLDNNFLKFDNNPNLQYICVDDVEVSRVQNLVNQYRYTNCHINSYCSFEPGAKHYTIQGSKRIDSNNNGCEVNDINYPNLKFIITNGINSGFFISKESGNYSYSLIAGNYTVTPVIENEVYFNISPTTLNVSFPTQASPFNQDFCITANGSHPDLEVTLLPLQPARPGFDAKYKVIYKNKGNTTQSGSVNLTFNDAVLDLVVTNPIASSQTANNLSWNFTNLLPFETREITLTLNVNSPTETPAVNSGFVLVYKTTITSAATDDTPMDNSFDFNQTVVNSFDPNDKTCLEGTTISPSLIGQYVHYMVRFENTGTFPAENIVVKDMIDLSKFDISTLIPASSSHSYITKISEGNKVEFIFENINLPFDDANNDGYIAFKIKTKPTLVIGDSFTNEANIFFDYNFPIVTNKATTTFKTLGVQDFEFSSYFSLYPNPAKTVLNISSKETIEVQSISIYNTLGQLVLVMPNAEKVSKIDVSSLTTGNYFIKINSDKGTSNTRFMKE</sequence>